<reference evidence="1 2" key="1">
    <citation type="submission" date="2020-07" db="EMBL/GenBank/DDBJ databases">
        <title>Halophilic bacteria isolated from french cheeses.</title>
        <authorList>
            <person name="Kothe C.I."/>
            <person name="Farah-Kraiem B."/>
            <person name="Renault P."/>
            <person name="Dridi B."/>
        </authorList>
    </citation>
    <scope>NUCLEOTIDE SEQUENCE [LARGE SCALE GENOMIC DNA]</scope>
    <source>
        <strain evidence="1 2">FME1</strain>
    </source>
</reference>
<keyword evidence="2" id="KW-1185">Reference proteome</keyword>
<protein>
    <submittedName>
        <fullName evidence="1">PqqD family peptide modification chaperone</fullName>
    </submittedName>
</protein>
<dbReference type="RefSeq" id="WP_096280330.1">
    <property type="nucleotide sequence ID" value="NZ_CBCSBM010000020.1"/>
</dbReference>
<dbReference type="Pfam" id="PF05402">
    <property type="entry name" value="PqqD"/>
    <property type="match status" value="1"/>
</dbReference>
<dbReference type="InterPro" id="IPR008792">
    <property type="entry name" value="PQQD"/>
</dbReference>
<gene>
    <name evidence="1" type="ORF">EI168_16440</name>
</gene>
<dbReference type="EMBL" id="RRZD01000022">
    <property type="protein sequence ID" value="MBE0401674.1"/>
    <property type="molecule type" value="Genomic_DNA"/>
</dbReference>
<accession>A0ABR9F6F5</accession>
<dbReference type="Proteomes" id="UP001645039">
    <property type="component" value="Unassembled WGS sequence"/>
</dbReference>
<proteinExistence type="predicted"/>
<comment type="caution">
    <text evidence="1">The sequence shown here is derived from an EMBL/GenBank/DDBJ whole genome shotgun (WGS) entry which is preliminary data.</text>
</comment>
<name>A0ABR9F6F5_9GAMM</name>
<organism evidence="1 2">
    <name type="scientific">Halomonas casei</name>
    <dbReference type="NCBI Taxonomy" id="2742613"/>
    <lineage>
        <taxon>Bacteria</taxon>
        <taxon>Pseudomonadati</taxon>
        <taxon>Pseudomonadota</taxon>
        <taxon>Gammaproteobacteria</taxon>
        <taxon>Oceanospirillales</taxon>
        <taxon>Halomonadaceae</taxon>
        <taxon>Halomonas</taxon>
    </lineage>
</organism>
<evidence type="ECO:0000313" key="1">
    <source>
        <dbReference type="EMBL" id="MBE0401674.1"/>
    </source>
</evidence>
<dbReference type="InterPro" id="IPR027417">
    <property type="entry name" value="P-loop_NTPase"/>
</dbReference>
<evidence type="ECO:0000313" key="2">
    <source>
        <dbReference type="Proteomes" id="UP001645039"/>
    </source>
</evidence>
<dbReference type="SUPFAM" id="SSF53795">
    <property type="entry name" value="PEP carboxykinase-like"/>
    <property type="match status" value="1"/>
</dbReference>
<sequence>MPASDCLANDYALAGIGPCIRLVGAQPLLPVLQAAMPGWPLSECPLQSTAPEICVWQQEDGFWQQAPALPNGMWLDTPVSAACSVIADLAGAFLHRHPEYIGLHCGAAQINDQLVIFPDSHRAGKSMLTAAFAAAGYRVFGDDVVALTPEGEGLSLGVAPRLRLPLPASLDAEFRDFINHHQGPSDDRYGYVALDETLLVSHGEKCPVGAIILIDRADSVTSPQLTALQHGEGLWQLLKQNFADTLSDQVLVAKFWSLMKHVPCFLLRYADAFQAADFVGRELEKVMNARPSNDALMSQDLPATGVAALDRNDQRCWHACQAAYEYPLGDELFVIVEEGGAIHRMNVTSRAVWALLQHEALTMEELSQTLVAFFMPVSLEQVRKDIAELLGQFLAAGLIEEPPRR</sequence>
<dbReference type="Gene3D" id="3.40.50.300">
    <property type="entry name" value="P-loop containing nucleotide triphosphate hydrolases"/>
    <property type="match status" value="1"/>
</dbReference>